<feature type="compositionally biased region" description="Basic residues" evidence="1">
    <location>
        <begin position="19"/>
        <end position="31"/>
    </location>
</feature>
<keyword evidence="2" id="KW-1185">Reference proteome</keyword>
<dbReference type="AlphaFoldDB" id="A0A1I8ARM8"/>
<organism evidence="2 3">
    <name type="scientific">Steinernema glaseri</name>
    <dbReference type="NCBI Taxonomy" id="37863"/>
    <lineage>
        <taxon>Eukaryota</taxon>
        <taxon>Metazoa</taxon>
        <taxon>Ecdysozoa</taxon>
        <taxon>Nematoda</taxon>
        <taxon>Chromadorea</taxon>
        <taxon>Rhabditida</taxon>
        <taxon>Tylenchina</taxon>
        <taxon>Panagrolaimomorpha</taxon>
        <taxon>Strongyloidoidea</taxon>
        <taxon>Steinernematidae</taxon>
        <taxon>Steinernema</taxon>
    </lineage>
</organism>
<dbReference type="Proteomes" id="UP000095287">
    <property type="component" value="Unplaced"/>
</dbReference>
<accession>A0A1I8ARM8</accession>
<evidence type="ECO:0000313" key="3">
    <source>
        <dbReference type="WBParaSite" id="L893_g8359.t1"/>
    </source>
</evidence>
<dbReference type="WBParaSite" id="L893_g8359.t1">
    <property type="protein sequence ID" value="L893_g8359.t1"/>
    <property type="gene ID" value="L893_g8359"/>
</dbReference>
<proteinExistence type="predicted"/>
<protein>
    <submittedName>
        <fullName evidence="3">Uncharacterized protein</fullName>
    </submittedName>
</protein>
<feature type="region of interest" description="Disordered" evidence="1">
    <location>
        <begin position="1"/>
        <end position="32"/>
    </location>
</feature>
<evidence type="ECO:0000256" key="1">
    <source>
        <dbReference type="SAM" id="MobiDB-lite"/>
    </source>
</evidence>
<evidence type="ECO:0000313" key="2">
    <source>
        <dbReference type="Proteomes" id="UP000095287"/>
    </source>
</evidence>
<name>A0A1I8ARM8_9BILA</name>
<sequence>MEKKWNKTKLSPKSESYKITRRKSAEKKRTRSIPEVAAWTTMGTEIHRLEVGAPDMPPIEMWNLQIRCPLSTVGCGRDVVGLTGTFFVSFRSIEC</sequence>
<reference evidence="3" key="1">
    <citation type="submission" date="2016-11" db="UniProtKB">
        <authorList>
            <consortium name="WormBaseParasite"/>
        </authorList>
    </citation>
    <scope>IDENTIFICATION</scope>
</reference>